<evidence type="ECO:0000313" key="12">
    <source>
        <dbReference type="RefSeq" id="XP_013414876.1"/>
    </source>
</evidence>
<evidence type="ECO:0000313" key="11">
    <source>
        <dbReference type="Proteomes" id="UP000085678"/>
    </source>
</evidence>
<dbReference type="AlphaFoldDB" id="A0A1S3JXU5"/>
<dbReference type="GO" id="GO:0016758">
    <property type="term" value="F:hexosyltransferase activity"/>
    <property type="evidence" value="ECO:0007669"/>
    <property type="project" value="InterPro"/>
</dbReference>
<dbReference type="RefSeq" id="XP_013414876.1">
    <property type="nucleotide sequence ID" value="XM_013559422.1"/>
</dbReference>
<accession>A0A1S3JXU5</accession>
<evidence type="ECO:0000256" key="2">
    <source>
        <dbReference type="ARBA" id="ARBA00008661"/>
    </source>
</evidence>
<organism evidence="11 12">
    <name type="scientific">Lingula anatina</name>
    <name type="common">Brachiopod</name>
    <name type="synonym">Lingula unguis</name>
    <dbReference type="NCBI Taxonomy" id="7574"/>
    <lineage>
        <taxon>Eukaryota</taxon>
        <taxon>Metazoa</taxon>
        <taxon>Spiralia</taxon>
        <taxon>Lophotrochozoa</taxon>
        <taxon>Brachiopoda</taxon>
        <taxon>Linguliformea</taxon>
        <taxon>Lingulata</taxon>
        <taxon>Lingulida</taxon>
        <taxon>Linguloidea</taxon>
        <taxon>Lingulidae</taxon>
        <taxon>Lingula</taxon>
    </lineage>
</organism>
<evidence type="ECO:0000256" key="9">
    <source>
        <dbReference type="ARBA" id="ARBA00023136"/>
    </source>
</evidence>
<dbReference type="KEGG" id="lak:106176865"/>
<proteinExistence type="inferred from homology"/>
<evidence type="ECO:0000256" key="7">
    <source>
        <dbReference type="ARBA" id="ARBA00022989"/>
    </source>
</evidence>
<evidence type="ECO:0000256" key="5">
    <source>
        <dbReference type="ARBA" id="ARBA00022692"/>
    </source>
</evidence>
<name>A0A1S3JXU5_LINAN</name>
<keyword evidence="3 10" id="KW-0328">Glycosyltransferase</keyword>
<keyword evidence="8 10" id="KW-0333">Golgi apparatus</keyword>
<keyword evidence="7" id="KW-1133">Transmembrane helix</keyword>
<dbReference type="GO" id="GO:0000139">
    <property type="term" value="C:Golgi membrane"/>
    <property type="evidence" value="ECO:0007669"/>
    <property type="project" value="UniProtKB-SubCell"/>
</dbReference>
<dbReference type="GO" id="GO:0006493">
    <property type="term" value="P:protein O-linked glycosylation"/>
    <property type="evidence" value="ECO:0007669"/>
    <property type="project" value="TreeGrafter"/>
</dbReference>
<dbReference type="STRING" id="7574.A0A1S3JXU5"/>
<evidence type="ECO:0000256" key="3">
    <source>
        <dbReference type="ARBA" id="ARBA00022676"/>
    </source>
</evidence>
<evidence type="ECO:0000256" key="10">
    <source>
        <dbReference type="RuleBase" id="RU363063"/>
    </source>
</evidence>
<evidence type="ECO:0000256" key="8">
    <source>
        <dbReference type="ARBA" id="ARBA00023034"/>
    </source>
</evidence>
<keyword evidence="11" id="KW-1185">Reference proteome</keyword>
<evidence type="ECO:0000256" key="4">
    <source>
        <dbReference type="ARBA" id="ARBA00022679"/>
    </source>
</evidence>
<dbReference type="EC" id="2.4.1.-" evidence="10"/>
<evidence type="ECO:0000256" key="6">
    <source>
        <dbReference type="ARBA" id="ARBA00022968"/>
    </source>
</evidence>
<keyword evidence="9" id="KW-0472">Membrane</keyword>
<dbReference type="Gene3D" id="3.90.550.50">
    <property type="match status" value="1"/>
</dbReference>
<comment type="subcellular location">
    <subcellularLocation>
        <location evidence="1 10">Golgi apparatus membrane</location>
        <topology evidence="1 10">Single-pass type II membrane protein</topology>
    </subcellularLocation>
</comment>
<keyword evidence="4" id="KW-0808">Transferase</keyword>
<dbReference type="InParanoid" id="A0A1S3JXU5"/>
<protein>
    <recommendedName>
        <fullName evidence="10">Hexosyltransferase</fullName>
        <ecNumber evidence="10">2.4.1.-</ecNumber>
    </recommendedName>
</protein>
<keyword evidence="6" id="KW-0735">Signal-anchor</keyword>
<dbReference type="OrthoDB" id="2139606at2759"/>
<comment type="similarity">
    <text evidence="2 10">Belongs to the glycosyltransferase 31 family.</text>
</comment>
<gene>
    <name evidence="12" type="primary">LOC106176865</name>
</gene>
<dbReference type="InterPro" id="IPR002659">
    <property type="entry name" value="Glyco_trans_31"/>
</dbReference>
<keyword evidence="5" id="KW-0812">Transmembrane</keyword>
<dbReference type="PANTHER" id="PTHR11214:SF314">
    <property type="entry name" value="HEXOSYLTRANSFERASE"/>
    <property type="match status" value="1"/>
</dbReference>
<dbReference type="Proteomes" id="UP000085678">
    <property type="component" value="Unplaced"/>
</dbReference>
<sequence>MRWIKSTFFVIVFLSFCFSLFILLTPNISSSYKQNSWERLPDKWLLVDTVGSPLDESARTSALEGSSPRKYTGKQLKELRAYRKDDIKAVFRRQPYIVNNLDHKLLISPRNKCQGNVTLLMVALSQYKNIHLRSVIRKTWGAPKKSDVRLCFIFGRQNTTAWDEDLILESQEHHDIIQYDFLDTYENLVLKSLSILRWANDHCERDLFILKVDDDILMMTSRLYARLSQLKPEGVLLGYYNPHSVVIRGGRWGVSRTDFPFSTFPPYLMGGAYVMSSDVSRTLLASAKHVSLIPIEDVFITGILANINYIRHISEFYFVFSRKFSVKLNENACKRVPMKTIALHLDAPNERLLSDLMLLTYKQLSNCSTTNSGVVQSRIIPKPL</sequence>
<reference evidence="12" key="1">
    <citation type="submission" date="2025-08" db="UniProtKB">
        <authorList>
            <consortium name="RefSeq"/>
        </authorList>
    </citation>
    <scope>IDENTIFICATION</scope>
    <source>
        <tissue evidence="12">Gonads</tissue>
    </source>
</reference>
<evidence type="ECO:0000256" key="1">
    <source>
        <dbReference type="ARBA" id="ARBA00004323"/>
    </source>
</evidence>
<dbReference type="OMA" id="NITHRRY"/>
<dbReference type="GeneID" id="106176865"/>
<dbReference type="Pfam" id="PF01762">
    <property type="entry name" value="Galactosyl_T"/>
    <property type="match status" value="1"/>
</dbReference>
<dbReference type="PANTHER" id="PTHR11214">
    <property type="entry name" value="BETA-1,3-N-ACETYLGLUCOSAMINYLTRANSFERASE"/>
    <property type="match status" value="1"/>
</dbReference>